<dbReference type="AlphaFoldDB" id="A0A8J3Z9W7"/>
<dbReference type="EMBL" id="BOPG01000050">
    <property type="protein sequence ID" value="GIJ60074.1"/>
    <property type="molecule type" value="Genomic_DNA"/>
</dbReference>
<reference evidence="2" key="1">
    <citation type="submission" date="2021-01" db="EMBL/GenBank/DDBJ databases">
        <title>Whole genome shotgun sequence of Virgisporangium aurantiacum NBRC 16421.</title>
        <authorList>
            <person name="Komaki H."/>
            <person name="Tamura T."/>
        </authorList>
    </citation>
    <scope>NUCLEOTIDE SEQUENCE</scope>
    <source>
        <strain evidence="2">NBRC 16421</strain>
    </source>
</reference>
<evidence type="ECO:0008006" key="4">
    <source>
        <dbReference type="Google" id="ProtNLM"/>
    </source>
</evidence>
<evidence type="ECO:0000313" key="3">
    <source>
        <dbReference type="Proteomes" id="UP000612585"/>
    </source>
</evidence>
<feature type="signal peptide" evidence="1">
    <location>
        <begin position="1"/>
        <end position="28"/>
    </location>
</feature>
<name>A0A8J3Z9W7_9ACTN</name>
<organism evidence="2 3">
    <name type="scientific">Virgisporangium aurantiacum</name>
    <dbReference type="NCBI Taxonomy" id="175570"/>
    <lineage>
        <taxon>Bacteria</taxon>
        <taxon>Bacillati</taxon>
        <taxon>Actinomycetota</taxon>
        <taxon>Actinomycetes</taxon>
        <taxon>Micromonosporales</taxon>
        <taxon>Micromonosporaceae</taxon>
        <taxon>Virgisporangium</taxon>
    </lineage>
</organism>
<gene>
    <name evidence="2" type="ORF">Vau01_075900</name>
</gene>
<proteinExistence type="predicted"/>
<feature type="chain" id="PRO_5038349133" description="Secreted protein" evidence="1">
    <location>
        <begin position="29"/>
        <end position="70"/>
    </location>
</feature>
<comment type="caution">
    <text evidence="2">The sequence shown here is derived from an EMBL/GenBank/DDBJ whole genome shotgun (WGS) entry which is preliminary data.</text>
</comment>
<accession>A0A8J3Z9W7</accession>
<sequence>MAMNRTSTPRRRAATLRASAFVVGALFAAVPIHAGAGPDSVRINDVASDSVRITDGCVGTDREHILCVPG</sequence>
<dbReference type="Proteomes" id="UP000612585">
    <property type="component" value="Unassembled WGS sequence"/>
</dbReference>
<evidence type="ECO:0000313" key="2">
    <source>
        <dbReference type="EMBL" id="GIJ60074.1"/>
    </source>
</evidence>
<keyword evidence="3" id="KW-1185">Reference proteome</keyword>
<evidence type="ECO:0000256" key="1">
    <source>
        <dbReference type="SAM" id="SignalP"/>
    </source>
</evidence>
<keyword evidence="1" id="KW-0732">Signal</keyword>
<protein>
    <recommendedName>
        <fullName evidence="4">Secreted protein</fullName>
    </recommendedName>
</protein>